<dbReference type="AlphaFoldDB" id="A0A2A9NXD0"/>
<dbReference type="EMBL" id="KZ301975">
    <property type="protein sequence ID" value="PFH53081.1"/>
    <property type="molecule type" value="Genomic_DNA"/>
</dbReference>
<keyword evidence="3" id="KW-1185">Reference proteome</keyword>
<dbReference type="InterPro" id="IPR016040">
    <property type="entry name" value="NAD(P)-bd_dom"/>
</dbReference>
<dbReference type="Pfam" id="PF13460">
    <property type="entry name" value="NAD_binding_10"/>
    <property type="match status" value="1"/>
</dbReference>
<evidence type="ECO:0000313" key="3">
    <source>
        <dbReference type="Proteomes" id="UP000242287"/>
    </source>
</evidence>
<dbReference type="STRING" id="703135.A0A2A9NXD0"/>
<dbReference type="GO" id="GO:0004029">
    <property type="term" value="F:aldehyde dehydrogenase (NAD+) activity"/>
    <property type="evidence" value="ECO:0007669"/>
    <property type="project" value="TreeGrafter"/>
</dbReference>
<dbReference type="SUPFAM" id="SSF51735">
    <property type="entry name" value="NAD(P)-binding Rossmann-fold domains"/>
    <property type="match status" value="1"/>
</dbReference>
<dbReference type="GO" id="GO:0005737">
    <property type="term" value="C:cytoplasm"/>
    <property type="evidence" value="ECO:0007669"/>
    <property type="project" value="TreeGrafter"/>
</dbReference>
<sequence>TPTQGYIGGSVLTRLLSHTLSDTFQITVLVRDPAKATQFRMMGIKAVIGSYQDTTLLKRLSSEADYVFACADADDLDAAKAILEGLKERHDKTGQSPSLIHTVSYLRVLVDNERGMHSTDKVYSDLNIPLIESLPDSQPHRIVDRSLVEADNQGYVHTYIILPGTIYGEASGPLVDLGVQNAYSQQIPRLVKLSLQRGQAGMVGEGKNTWPNVHIDDVADLYIHLFDLILPTDANHRNPHRAVPAHGRSGFYFAENGEHHLVQVGKAIGQAMHEFGLSSSPRPMAFTEEEMDKFFPNGTSLGTNSRCKAERSKKLGWRPRKTTKDMVSSVREEVKRLGNV</sequence>
<feature type="non-terminal residue" evidence="2">
    <location>
        <position position="1"/>
    </location>
</feature>
<gene>
    <name evidence="2" type="ORF">AMATHDRAFT_138304</name>
</gene>
<dbReference type="OrthoDB" id="10262413at2759"/>
<dbReference type="Gene3D" id="3.40.50.720">
    <property type="entry name" value="NAD(P)-binding Rossmann-like Domain"/>
    <property type="match status" value="2"/>
</dbReference>
<name>A0A2A9NXD0_9AGAR</name>
<accession>A0A2A9NXD0</accession>
<dbReference type="PANTHER" id="PTHR48079">
    <property type="entry name" value="PROTEIN YEEZ"/>
    <property type="match status" value="1"/>
</dbReference>
<protein>
    <recommendedName>
        <fullName evidence="1">NAD(P)-binding domain-containing protein</fullName>
    </recommendedName>
</protein>
<dbReference type="InterPro" id="IPR036291">
    <property type="entry name" value="NAD(P)-bd_dom_sf"/>
</dbReference>
<dbReference type="InterPro" id="IPR051783">
    <property type="entry name" value="NAD(P)-dependent_oxidoreduct"/>
</dbReference>
<proteinExistence type="predicted"/>
<reference evidence="2 3" key="1">
    <citation type="submission" date="2014-02" db="EMBL/GenBank/DDBJ databases">
        <title>Transposable element dynamics among asymbiotic and ectomycorrhizal Amanita fungi.</title>
        <authorList>
            <consortium name="DOE Joint Genome Institute"/>
            <person name="Hess J."/>
            <person name="Skrede I."/>
            <person name="Wolfe B."/>
            <person name="LaButti K."/>
            <person name="Ohm R.A."/>
            <person name="Grigoriev I.V."/>
            <person name="Pringle A."/>
        </authorList>
    </citation>
    <scope>NUCLEOTIDE SEQUENCE [LARGE SCALE GENOMIC DNA]</scope>
    <source>
        <strain evidence="2 3">SKay4041</strain>
    </source>
</reference>
<dbReference type="Proteomes" id="UP000242287">
    <property type="component" value="Unassembled WGS sequence"/>
</dbReference>
<feature type="domain" description="NAD(P)-binding" evidence="1">
    <location>
        <begin position="5"/>
        <end position="90"/>
    </location>
</feature>
<organism evidence="2 3">
    <name type="scientific">Amanita thiersii Skay4041</name>
    <dbReference type="NCBI Taxonomy" id="703135"/>
    <lineage>
        <taxon>Eukaryota</taxon>
        <taxon>Fungi</taxon>
        <taxon>Dikarya</taxon>
        <taxon>Basidiomycota</taxon>
        <taxon>Agaricomycotina</taxon>
        <taxon>Agaricomycetes</taxon>
        <taxon>Agaricomycetidae</taxon>
        <taxon>Agaricales</taxon>
        <taxon>Pluteineae</taxon>
        <taxon>Amanitaceae</taxon>
        <taxon>Amanita</taxon>
    </lineage>
</organism>
<dbReference type="PANTHER" id="PTHR48079:SF6">
    <property type="entry name" value="NAD(P)-BINDING DOMAIN-CONTAINING PROTEIN-RELATED"/>
    <property type="match status" value="1"/>
</dbReference>
<evidence type="ECO:0000313" key="2">
    <source>
        <dbReference type="EMBL" id="PFH53081.1"/>
    </source>
</evidence>
<evidence type="ECO:0000259" key="1">
    <source>
        <dbReference type="Pfam" id="PF13460"/>
    </source>
</evidence>